<dbReference type="Gene3D" id="3.30.230.80">
    <property type="match status" value="1"/>
</dbReference>
<dbReference type="AlphaFoldDB" id="A0A1E7ENP7"/>
<feature type="binding site" evidence="5">
    <location>
        <position position="88"/>
    </location>
    <ligand>
        <name>ATP</name>
        <dbReference type="ChEBI" id="CHEBI:30616"/>
    </ligand>
</feature>
<dbReference type="InterPro" id="IPR036890">
    <property type="entry name" value="HATPase_C_sf"/>
</dbReference>
<evidence type="ECO:0000256" key="2">
    <source>
        <dbReference type="ARBA" id="ARBA00022741"/>
    </source>
</evidence>
<organism evidence="7 8">
    <name type="scientific">Fragilariopsis cylindrus CCMP1102</name>
    <dbReference type="NCBI Taxonomy" id="635003"/>
    <lineage>
        <taxon>Eukaryota</taxon>
        <taxon>Sar</taxon>
        <taxon>Stramenopiles</taxon>
        <taxon>Ochrophyta</taxon>
        <taxon>Bacillariophyta</taxon>
        <taxon>Bacillariophyceae</taxon>
        <taxon>Bacillariophycidae</taxon>
        <taxon>Bacillariales</taxon>
        <taxon>Bacillariaceae</taxon>
        <taxon>Fragilariopsis</taxon>
    </lineage>
</organism>
<dbReference type="PANTHER" id="PTHR11528">
    <property type="entry name" value="HEAT SHOCK PROTEIN 90 FAMILY MEMBER"/>
    <property type="match status" value="1"/>
</dbReference>
<feature type="binding site" evidence="5">
    <location>
        <position position="75"/>
    </location>
    <ligand>
        <name>ATP</name>
        <dbReference type="ChEBI" id="CHEBI:30616"/>
    </ligand>
</feature>
<proteinExistence type="inferred from homology"/>
<feature type="region of interest" description="Disordered" evidence="6">
    <location>
        <begin position="479"/>
        <end position="501"/>
    </location>
</feature>
<reference evidence="7 8" key="1">
    <citation type="submission" date="2016-09" db="EMBL/GenBank/DDBJ databases">
        <title>Extensive genetic diversity and differential bi-allelic expression allows diatom success in the polar Southern Ocean.</title>
        <authorList>
            <consortium name="DOE Joint Genome Institute"/>
            <person name="Mock T."/>
            <person name="Otillar R.P."/>
            <person name="Strauss J."/>
            <person name="Dupont C."/>
            <person name="Frickenhaus S."/>
            <person name="Maumus F."/>
            <person name="Mcmullan M."/>
            <person name="Sanges R."/>
            <person name="Schmutz J."/>
            <person name="Toseland A."/>
            <person name="Valas R."/>
            <person name="Veluchamy A."/>
            <person name="Ward B.J."/>
            <person name="Allen A."/>
            <person name="Barry K."/>
            <person name="Falciatore A."/>
            <person name="Ferrante M."/>
            <person name="Fortunato A.E."/>
            <person name="Gloeckner G."/>
            <person name="Gruber A."/>
            <person name="Hipkin R."/>
            <person name="Janech M."/>
            <person name="Kroth P."/>
            <person name="Leese F."/>
            <person name="Lindquist E."/>
            <person name="Lyon B.R."/>
            <person name="Martin J."/>
            <person name="Mayer C."/>
            <person name="Parker M."/>
            <person name="Quesneville H."/>
            <person name="Raymond J."/>
            <person name="Uhlig C."/>
            <person name="Valentin K.U."/>
            <person name="Worden A.Z."/>
            <person name="Armbrust E.V."/>
            <person name="Bowler C."/>
            <person name="Green B."/>
            <person name="Moulton V."/>
            <person name="Van Oosterhout C."/>
            <person name="Grigoriev I."/>
        </authorList>
    </citation>
    <scope>NUCLEOTIDE SEQUENCE [LARGE SCALE GENOMIC DNA]</scope>
    <source>
        <strain evidence="7 8">CCMP1102</strain>
    </source>
</reference>
<feature type="region of interest" description="Disordered" evidence="6">
    <location>
        <begin position="632"/>
        <end position="654"/>
    </location>
</feature>
<dbReference type="InParanoid" id="A0A1E7ENP7"/>
<feature type="binding site" evidence="5">
    <location>
        <position position="28"/>
    </location>
    <ligand>
        <name>ATP</name>
        <dbReference type="ChEBI" id="CHEBI:30616"/>
    </ligand>
</feature>
<dbReference type="InterPro" id="IPR019805">
    <property type="entry name" value="Heat_shock_protein_90_CS"/>
</dbReference>
<dbReference type="InterPro" id="IPR037196">
    <property type="entry name" value="HSP90_C"/>
</dbReference>
<feature type="compositionally biased region" description="Basic and acidic residues" evidence="6">
    <location>
        <begin position="637"/>
        <end position="654"/>
    </location>
</feature>
<dbReference type="Proteomes" id="UP000095751">
    <property type="component" value="Unassembled WGS sequence"/>
</dbReference>
<keyword evidence="7" id="KW-0346">Stress response</keyword>
<evidence type="ECO:0000256" key="3">
    <source>
        <dbReference type="ARBA" id="ARBA00022840"/>
    </source>
</evidence>
<dbReference type="SUPFAM" id="SSF54211">
    <property type="entry name" value="Ribosomal protein S5 domain 2-like"/>
    <property type="match status" value="1"/>
</dbReference>
<dbReference type="PIRSF" id="PIRSF002583">
    <property type="entry name" value="Hsp90"/>
    <property type="match status" value="1"/>
</dbReference>
<dbReference type="InterPro" id="IPR020568">
    <property type="entry name" value="Ribosomal_Su5_D2-typ_SF"/>
</dbReference>
<dbReference type="GO" id="GO:0016887">
    <property type="term" value="F:ATP hydrolysis activity"/>
    <property type="evidence" value="ECO:0007669"/>
    <property type="project" value="InterPro"/>
</dbReference>
<dbReference type="OrthoDB" id="28737at2759"/>
<evidence type="ECO:0000256" key="6">
    <source>
        <dbReference type="SAM" id="MobiDB-lite"/>
    </source>
</evidence>
<dbReference type="InterPro" id="IPR001404">
    <property type="entry name" value="Hsp90_fam"/>
</dbReference>
<evidence type="ECO:0000313" key="7">
    <source>
        <dbReference type="EMBL" id="OEU07592.1"/>
    </source>
</evidence>
<protein>
    <submittedName>
        <fullName evidence="7">Heat shock protein Hsp90</fullName>
    </submittedName>
</protein>
<dbReference type="HAMAP" id="MF_00505">
    <property type="entry name" value="HSP90"/>
    <property type="match status" value="1"/>
</dbReference>
<feature type="compositionally biased region" description="Basic and acidic residues" evidence="6">
    <location>
        <begin position="492"/>
        <end position="501"/>
    </location>
</feature>
<feature type="binding site" evidence="5">
    <location>
        <position position="80"/>
    </location>
    <ligand>
        <name>ATP</name>
        <dbReference type="ChEBI" id="CHEBI:30616"/>
    </ligand>
</feature>
<keyword evidence="2 5" id="KW-0547">Nucleotide-binding</keyword>
<dbReference type="NCBIfam" id="NF003555">
    <property type="entry name" value="PRK05218.1"/>
    <property type="match status" value="1"/>
</dbReference>
<keyword evidence="3 5" id="KW-0067">ATP-binding</keyword>
<evidence type="ECO:0000256" key="1">
    <source>
        <dbReference type="ARBA" id="ARBA00008239"/>
    </source>
</evidence>
<dbReference type="FunFam" id="1.20.120.790:FF:000004">
    <property type="entry name" value="Heat shock protein 75 kDa"/>
    <property type="match status" value="1"/>
</dbReference>
<feature type="binding site" evidence="5">
    <location>
        <begin position="95"/>
        <end position="96"/>
    </location>
    <ligand>
        <name>ATP</name>
        <dbReference type="ChEBI" id="CHEBI:30616"/>
    </ligand>
</feature>
<dbReference type="InterPro" id="IPR020575">
    <property type="entry name" value="Hsp90_N"/>
</dbReference>
<dbReference type="Gene3D" id="1.20.120.790">
    <property type="entry name" value="Heat shock protein 90, C-terminal domain"/>
    <property type="match status" value="1"/>
</dbReference>
<dbReference type="FunFam" id="3.30.230.80:FF:000004">
    <property type="entry name" value="Heat shock protein 75 kDa"/>
    <property type="match status" value="1"/>
</dbReference>
<evidence type="ECO:0000313" key="8">
    <source>
        <dbReference type="Proteomes" id="UP000095751"/>
    </source>
</evidence>
<keyword evidence="8" id="KW-1185">Reference proteome</keyword>
<dbReference type="Gene3D" id="3.30.565.10">
    <property type="entry name" value="Histidine kinase-like ATPase, C-terminal domain"/>
    <property type="match status" value="1"/>
</dbReference>
<dbReference type="CDD" id="cd16927">
    <property type="entry name" value="HATPase_Hsp90-like"/>
    <property type="match status" value="1"/>
</dbReference>
<dbReference type="Pfam" id="PF00183">
    <property type="entry name" value="HSP90"/>
    <property type="match status" value="1"/>
</dbReference>
<dbReference type="GO" id="GO:0005524">
    <property type="term" value="F:ATP binding"/>
    <property type="evidence" value="ECO:0007669"/>
    <property type="project" value="UniProtKB-KW"/>
</dbReference>
<feature type="binding site" evidence="5">
    <location>
        <position position="182"/>
    </location>
    <ligand>
        <name>ATP</name>
        <dbReference type="ChEBI" id="CHEBI:30616"/>
    </ligand>
</feature>
<dbReference type="FunCoup" id="A0A1E7ENP7">
    <property type="interactions" value="226"/>
</dbReference>
<evidence type="ECO:0000256" key="5">
    <source>
        <dbReference type="PIRSR" id="PIRSR002583-1"/>
    </source>
</evidence>
<dbReference type="KEGG" id="fcy:FRACYDRAFT_197575"/>
<feature type="binding site" evidence="5">
    <location>
        <position position="332"/>
    </location>
    <ligand>
        <name>ATP</name>
        <dbReference type="ChEBI" id="CHEBI:30616"/>
    </ligand>
</feature>
<evidence type="ECO:0000256" key="4">
    <source>
        <dbReference type="ARBA" id="ARBA00023186"/>
    </source>
</evidence>
<dbReference type="Pfam" id="PF13589">
    <property type="entry name" value="HATPase_c_3"/>
    <property type="match status" value="1"/>
</dbReference>
<dbReference type="SUPFAM" id="SSF55874">
    <property type="entry name" value="ATPase domain of HSP90 chaperone/DNA topoisomerase II/histidine kinase"/>
    <property type="match status" value="1"/>
</dbReference>
<gene>
    <name evidence="7" type="ORF">FRACYDRAFT_197575</name>
</gene>
<dbReference type="PROSITE" id="PS00298">
    <property type="entry name" value="HSP90"/>
    <property type="match status" value="1"/>
</dbReference>
<dbReference type="Gene3D" id="3.40.50.11260">
    <property type="match status" value="1"/>
</dbReference>
<feature type="binding site" evidence="5">
    <location>
        <position position="32"/>
    </location>
    <ligand>
        <name>ATP</name>
        <dbReference type="ChEBI" id="CHEBI:30616"/>
    </ligand>
</feature>
<dbReference type="GO" id="GO:0051082">
    <property type="term" value="F:unfolded protein binding"/>
    <property type="evidence" value="ECO:0007669"/>
    <property type="project" value="InterPro"/>
</dbReference>
<accession>A0A1E7ENP7</accession>
<dbReference type="SUPFAM" id="SSF110942">
    <property type="entry name" value="HSP90 C-terminal domain"/>
    <property type="match status" value="1"/>
</dbReference>
<sequence length="654" mass="74089">MEFQAETKQLLDIVTHSLYTDKEVFLRELISNASDACEKLRHVQSATTTKFVDNDRPLEIQIELDEVASSLTIRDTGIGMTSEDIVSNLGTIARSGSKQFMKTVQEQQQANAAKGIIGKFGVGFYSAFMVADSVTVTSKTAIIDHENDNNNNVTMWTSDGTGTYELAEIDENSTATRYDIGTTVTLFLKEEYWGLLAEKKIKEVLQKYSNFVSFPIYVNGERVNTVEAVWARPPHEVERDTYVEFYKYIANAIDDPLEILHFRADAPLEVRSLLFIPSFHSEKYGMERMEPGVSLYSRKVLIEHKSPDILPDWLRFVKGVVDSEDLPLSISREKPQDSALIGKLRKALTRRFLSTLEKMAKKEPEKYVEEFYREYSHFLKEGICHDYEFQPTLAKLLRFETNKNTTRELVSLDTYVGNLRPEQDSIYYLTAPSREAAAMSPYLEAFDRANIEVIFVYTAIDDFVMANVGTYEGRPLVSVEKNKDDDKDEETDDKKDDKQEEMALSATEAIDVCMWMKKTLGDGKVVSCRPSSRLVSSPAIVTDNESGMMRRMMRMVDNSDGRDGMPLPGQNVEINPSHPIIVGLHEIKETEPVLARVLAEQIYDNCLVAAGLMDDSRTMLPRLNDLLVSLVKGARKQPKDESGDKESKDDSTRQ</sequence>
<dbReference type="GO" id="GO:0140662">
    <property type="term" value="F:ATP-dependent protein folding chaperone"/>
    <property type="evidence" value="ECO:0007669"/>
    <property type="project" value="InterPro"/>
</dbReference>
<dbReference type="PRINTS" id="PR00775">
    <property type="entry name" value="HEATSHOCK90"/>
</dbReference>
<dbReference type="EMBL" id="KV784385">
    <property type="protein sequence ID" value="OEU07592.1"/>
    <property type="molecule type" value="Genomic_DNA"/>
</dbReference>
<keyword evidence="4" id="KW-0143">Chaperone</keyword>
<name>A0A1E7ENP7_9STRA</name>
<comment type="similarity">
    <text evidence="1">Belongs to the heat shock protein 90 family.</text>
</comment>